<dbReference type="GO" id="GO:0005794">
    <property type="term" value="C:Golgi apparatus"/>
    <property type="evidence" value="ECO:0007669"/>
    <property type="project" value="TreeGrafter"/>
</dbReference>
<accession>A0A2N1MIF8</accession>
<dbReference type="PANTHER" id="PTHR34391">
    <property type="entry name" value="UPF0658 GOLGI APPARATUS MEMBRANE PROTEIN C1952.10C-RELATED"/>
    <property type="match status" value="1"/>
</dbReference>
<evidence type="ECO:0000313" key="2">
    <source>
        <dbReference type="EMBL" id="PKK61402.1"/>
    </source>
</evidence>
<organism evidence="2 3">
    <name type="scientific">Rhizophagus irregularis</name>
    <dbReference type="NCBI Taxonomy" id="588596"/>
    <lineage>
        <taxon>Eukaryota</taxon>
        <taxon>Fungi</taxon>
        <taxon>Fungi incertae sedis</taxon>
        <taxon>Mucoromycota</taxon>
        <taxon>Glomeromycotina</taxon>
        <taxon>Glomeromycetes</taxon>
        <taxon>Glomerales</taxon>
        <taxon>Glomeraceae</taxon>
        <taxon>Rhizophagus</taxon>
    </lineage>
</organism>
<protein>
    <submittedName>
        <fullName evidence="2">Uncharacterized protein</fullName>
    </submittedName>
</protein>
<reference evidence="2 3" key="1">
    <citation type="submission" date="2016-04" db="EMBL/GenBank/DDBJ databases">
        <title>Genome analyses suggest a sexual origin of heterokaryosis in a supposedly ancient asexual fungus.</title>
        <authorList>
            <person name="Ropars J."/>
            <person name="Sedzielewska K."/>
            <person name="Noel J."/>
            <person name="Charron P."/>
            <person name="Farinelli L."/>
            <person name="Marton T."/>
            <person name="Kruger M."/>
            <person name="Pelin A."/>
            <person name="Brachmann A."/>
            <person name="Corradi N."/>
        </authorList>
    </citation>
    <scope>NUCLEOTIDE SEQUENCE [LARGE SCALE GENOMIC DNA]</scope>
    <source>
        <strain evidence="2 3">C2</strain>
    </source>
</reference>
<dbReference type="AlphaFoldDB" id="A0A2N1MIF8"/>
<feature type="transmembrane region" description="Helical" evidence="1">
    <location>
        <begin position="82"/>
        <end position="104"/>
    </location>
</feature>
<dbReference type="EMBL" id="LLXL01002232">
    <property type="protein sequence ID" value="PKK61402.1"/>
    <property type="molecule type" value="Genomic_DNA"/>
</dbReference>
<feature type="transmembrane region" description="Helical" evidence="1">
    <location>
        <begin position="181"/>
        <end position="200"/>
    </location>
</feature>
<dbReference type="VEuPathDB" id="FungiDB:RhiirA1_435632"/>
<feature type="transmembrane region" description="Helical" evidence="1">
    <location>
        <begin position="134"/>
        <end position="155"/>
    </location>
</feature>
<sequence>MSSKLRGQKCPQNIEGKNVCVDKEKYIYIFIMIMIVIKRKCIKLAIIVTALEVRVYHRNNDTSISLIVFGGRNPSIIYTQNTVQIVTTAAVTFFCAPFAIVQILEVRKWYRNFGNSCQVPLEFEFNPNFTSYDIPLMIALIIFGFIMAFLGWKLYRQLGWNIYKKIGGDINTQGTFLPRPLYLFHIAVTGLTFLIQIIGYRSFSLIWSVFVYNNFGRGLKDRHELFS</sequence>
<keyword evidence="1" id="KW-1133">Transmembrane helix</keyword>
<dbReference type="InterPro" id="IPR040410">
    <property type="entry name" value="UPF0658_Golgi"/>
</dbReference>
<dbReference type="Proteomes" id="UP000233469">
    <property type="component" value="Unassembled WGS sequence"/>
</dbReference>
<comment type="caution">
    <text evidence="2">The sequence shown here is derived from an EMBL/GenBank/DDBJ whole genome shotgun (WGS) entry which is preliminary data.</text>
</comment>
<dbReference type="PANTHER" id="PTHR34391:SF1">
    <property type="entry name" value="UPF0658 GOLGI APPARATUS MEMBRANE PROTEIN C1952.10C-RELATED"/>
    <property type="match status" value="1"/>
</dbReference>
<evidence type="ECO:0000313" key="3">
    <source>
        <dbReference type="Proteomes" id="UP000233469"/>
    </source>
</evidence>
<proteinExistence type="predicted"/>
<dbReference type="VEuPathDB" id="FungiDB:FUN_025034"/>
<dbReference type="VEuPathDB" id="FungiDB:RhiirFUN_024397"/>
<reference evidence="2 3" key="2">
    <citation type="submission" date="2017-10" db="EMBL/GenBank/DDBJ databases">
        <title>Extensive intraspecific genome diversity in a model arbuscular mycorrhizal fungus.</title>
        <authorList>
            <person name="Chen E.C.H."/>
            <person name="Morin E."/>
            <person name="Baudet D."/>
            <person name="Noel J."/>
            <person name="Ndikumana S."/>
            <person name="Charron P."/>
            <person name="St-Onge C."/>
            <person name="Giorgi J."/>
            <person name="Grigoriev I.V."/>
            <person name="Roux C."/>
            <person name="Martin F.M."/>
            <person name="Corradi N."/>
        </authorList>
    </citation>
    <scope>NUCLEOTIDE SEQUENCE [LARGE SCALE GENOMIC DNA]</scope>
    <source>
        <strain evidence="2 3">C2</strain>
    </source>
</reference>
<gene>
    <name evidence="2" type="ORF">RhiirC2_870587</name>
</gene>
<keyword evidence="1" id="KW-0472">Membrane</keyword>
<name>A0A2N1MIF8_9GLOM</name>
<evidence type="ECO:0000256" key="1">
    <source>
        <dbReference type="SAM" id="Phobius"/>
    </source>
</evidence>
<keyword evidence="1" id="KW-0812">Transmembrane</keyword>